<sequence length="288" mass="31516">MKRLIISLAAAITAIAGMSASTIAPDSIIQIDNARRVTVTDIDGTVAISVECPDTTLTFTHAAARSHSVRSGSGLFSNLINRQSRHSGKGSEWIFGSVSLGITGAPGAQIDIEPAKSFEISMLSFPGIRYYDGYGAFSIGLGYTWRNYRSTTGHRFVKTGENSIGIDRFPESVRPRMSRLHTFSLQLPMIYEHTFPCHVYNTRFMIGAGIIPAYNAYGSIKTTWTDADGHRGKDFHRGVGMRKFSVDFMAMMRVSSGLGVFFRYSPCDVLQGSSPRFKSWTAGAALLL</sequence>
<dbReference type="EMBL" id="PUBV01000002">
    <property type="protein sequence ID" value="PWB09367.1"/>
    <property type="molecule type" value="Genomic_DNA"/>
</dbReference>
<proteinExistence type="predicted"/>
<dbReference type="RefSeq" id="WP_107034989.1">
    <property type="nucleotide sequence ID" value="NZ_CAOMFE010000019.1"/>
</dbReference>
<accession>A0A2V1J357</accession>
<reference evidence="3" key="1">
    <citation type="submission" date="2018-02" db="EMBL/GenBank/DDBJ databases">
        <authorList>
            <person name="Clavel T."/>
            <person name="Strowig T."/>
        </authorList>
    </citation>
    <scope>NUCLEOTIDE SEQUENCE [LARGE SCALE GENOMIC DNA]</scope>
    <source>
        <strain evidence="3">DSM 100764</strain>
    </source>
</reference>
<evidence type="ECO:0008006" key="4">
    <source>
        <dbReference type="Google" id="ProtNLM"/>
    </source>
</evidence>
<name>A0A2V1J357_9BACT</name>
<evidence type="ECO:0000256" key="1">
    <source>
        <dbReference type="SAM" id="SignalP"/>
    </source>
</evidence>
<dbReference type="Proteomes" id="UP000244925">
    <property type="component" value="Unassembled WGS sequence"/>
</dbReference>
<dbReference type="GeneID" id="93425331"/>
<comment type="caution">
    <text evidence="2">The sequence shown here is derived from an EMBL/GenBank/DDBJ whole genome shotgun (WGS) entry which is preliminary data.</text>
</comment>
<dbReference type="AlphaFoldDB" id="A0A2V1J357"/>
<protein>
    <recommendedName>
        <fullName evidence="4">PorT family protein</fullName>
    </recommendedName>
</protein>
<keyword evidence="3" id="KW-1185">Reference proteome</keyword>
<keyword evidence="1" id="KW-0732">Signal</keyword>
<organism evidence="2 3">
    <name type="scientific">Paramuribaculum intestinale</name>
    <dbReference type="NCBI Taxonomy" id="2094151"/>
    <lineage>
        <taxon>Bacteria</taxon>
        <taxon>Pseudomonadati</taxon>
        <taxon>Bacteroidota</taxon>
        <taxon>Bacteroidia</taxon>
        <taxon>Bacteroidales</taxon>
        <taxon>Muribaculaceae</taxon>
        <taxon>Paramuribaculum</taxon>
    </lineage>
</organism>
<feature type="signal peptide" evidence="1">
    <location>
        <begin position="1"/>
        <end position="24"/>
    </location>
</feature>
<feature type="chain" id="PRO_5016134946" description="PorT family protein" evidence="1">
    <location>
        <begin position="25"/>
        <end position="288"/>
    </location>
</feature>
<gene>
    <name evidence="2" type="ORF">C5O25_01630</name>
</gene>
<evidence type="ECO:0000313" key="2">
    <source>
        <dbReference type="EMBL" id="PWB09367.1"/>
    </source>
</evidence>
<evidence type="ECO:0000313" key="3">
    <source>
        <dbReference type="Proteomes" id="UP000244925"/>
    </source>
</evidence>